<dbReference type="Gene3D" id="2.120.10.30">
    <property type="entry name" value="TolB, C-terminal domain"/>
    <property type="match status" value="2"/>
</dbReference>
<dbReference type="InterPro" id="IPR011659">
    <property type="entry name" value="WD40"/>
</dbReference>
<dbReference type="SMART" id="SM00862">
    <property type="entry name" value="Trans_reg_C"/>
    <property type="match status" value="1"/>
</dbReference>
<keyword evidence="4" id="KW-0472">Membrane</keyword>
<dbReference type="GO" id="GO:0003677">
    <property type="term" value="F:DNA binding"/>
    <property type="evidence" value="ECO:0007669"/>
    <property type="project" value="UniProtKB-UniRule"/>
</dbReference>
<dbReference type="SUPFAM" id="SSF46894">
    <property type="entry name" value="C-terminal effector domain of the bipartite response regulators"/>
    <property type="match status" value="1"/>
</dbReference>
<feature type="transmembrane region" description="Helical" evidence="4">
    <location>
        <begin position="125"/>
        <end position="144"/>
    </location>
</feature>
<evidence type="ECO:0000313" key="6">
    <source>
        <dbReference type="EMBL" id="KZN66488.1"/>
    </source>
</evidence>
<dbReference type="Pfam" id="PF00486">
    <property type="entry name" value="Trans_reg_C"/>
    <property type="match status" value="1"/>
</dbReference>
<keyword evidence="4" id="KW-0812">Transmembrane</keyword>
<dbReference type="PANTHER" id="PTHR36842">
    <property type="entry name" value="PROTEIN TOLB HOMOLOG"/>
    <property type="match status" value="1"/>
</dbReference>
<dbReference type="GO" id="GO:0006355">
    <property type="term" value="P:regulation of DNA-templated transcription"/>
    <property type="evidence" value="ECO:0007669"/>
    <property type="project" value="InterPro"/>
</dbReference>
<evidence type="ECO:0000259" key="5">
    <source>
        <dbReference type="PROSITE" id="PS51755"/>
    </source>
</evidence>
<dbReference type="GO" id="GO:0000160">
    <property type="term" value="P:phosphorelay signal transduction system"/>
    <property type="evidence" value="ECO:0007669"/>
    <property type="project" value="InterPro"/>
</dbReference>
<keyword evidence="4" id="KW-1133">Transmembrane helix</keyword>
<reference evidence="6 7" key="1">
    <citation type="submission" date="2013-07" db="EMBL/GenBank/DDBJ databases">
        <title>Comparative Genomic and Metabolomic Analysis of Twelve Strains of Pseudoalteromonas luteoviolacea.</title>
        <authorList>
            <person name="Vynne N.G."/>
            <person name="Mansson M."/>
            <person name="Gram L."/>
        </authorList>
    </citation>
    <scope>NUCLEOTIDE SEQUENCE [LARGE SCALE GENOMIC DNA]</scope>
    <source>
        <strain evidence="6 7">CPMOR-1</strain>
    </source>
</reference>
<sequence>MSTTQRFYIKEHLIDLSRSEVTFAQQSIKVEPKVLQVLLLLAQNAQEVVSHQQIMEEVWKGSEVVPNALQRCIARLRKVLGDDAKSPRIIATHPKIGYRLMVDVQWLPQTTRQGITIASPPNLKTLGFIGITLLLVLTIVLGIWQSMKTPKQSIHSLKQITYTDAFESDATYSPDGLHILFNRNVRACQSHIWAKNLKTGVESQLTKHPGFYRDTRFTPDGRSIIFTKQKSCHQDKINAHEPLQANCWQIDMIDFAEALNAPQTASVRYQCQNRAIERPVALANHQYAFLSQQGNTRSLLKFNAINQQTTKLFSPEQQTIYTYDYDPIKAQYAVLSYDHESRHLLSLLNLHGELLHQNQIDTHEELGQLSIRFSAHGDALLAVLNGKLYHLALDGKTTPYHSALHNIVSAQSHPTLPSIIAIQGTKDTDIARIPLYGEQETSITQIMNQHVQPYPSFARSKSREKYPKFQQRGELIAFISARSGHDQIWLWDGNQATQLSYFSRPSKIEQFSWSPDGQKLAVVSNAKLNILDLQGGTQIIKAPEPLIEVLNWHPHFGILVTALRPSAHALWQLDLKTQVFTTYEMDDVQSTWLTDHALYLSKFDGQVFKRTLRPETTGYKPMPTLNGHSLVLYKQYFYSYDMKSDYLTQYDLNGELIRKLKPLKPFAWKISDIKGEHVLLEQLIELNQDVVELSI</sequence>
<evidence type="ECO:0000256" key="3">
    <source>
        <dbReference type="PROSITE-ProRule" id="PRU01091"/>
    </source>
</evidence>
<comment type="similarity">
    <text evidence="1">Belongs to the TolB family.</text>
</comment>
<dbReference type="InterPro" id="IPR016032">
    <property type="entry name" value="Sig_transdc_resp-reg_C-effctor"/>
</dbReference>
<dbReference type="CDD" id="cd00383">
    <property type="entry name" value="trans_reg_C"/>
    <property type="match status" value="1"/>
</dbReference>
<dbReference type="Gene3D" id="1.10.10.10">
    <property type="entry name" value="Winged helix-like DNA-binding domain superfamily/Winged helix DNA-binding domain"/>
    <property type="match status" value="1"/>
</dbReference>
<name>A0A161YV27_9GAMM</name>
<keyword evidence="2 3" id="KW-0238">DNA-binding</keyword>
<protein>
    <recommendedName>
        <fullName evidence="5">OmpR/PhoB-type domain-containing protein</fullName>
    </recommendedName>
</protein>
<feature type="domain" description="OmpR/PhoB-type" evidence="5">
    <location>
        <begin position="4"/>
        <end position="102"/>
    </location>
</feature>
<evidence type="ECO:0000313" key="7">
    <source>
        <dbReference type="Proteomes" id="UP000076486"/>
    </source>
</evidence>
<evidence type="ECO:0000256" key="1">
    <source>
        <dbReference type="ARBA" id="ARBA00009820"/>
    </source>
</evidence>
<dbReference type="InterPro" id="IPR011042">
    <property type="entry name" value="6-blade_b-propeller_TolB-like"/>
</dbReference>
<accession>A0A161YV27</accession>
<dbReference type="RefSeq" id="WP_063366520.1">
    <property type="nucleotide sequence ID" value="NZ_AUYC01000012.1"/>
</dbReference>
<organism evidence="6 7">
    <name type="scientific">Pseudoalteromonas luteoviolacea CPMOR-1</name>
    <dbReference type="NCBI Taxonomy" id="1365248"/>
    <lineage>
        <taxon>Bacteria</taxon>
        <taxon>Pseudomonadati</taxon>
        <taxon>Pseudomonadota</taxon>
        <taxon>Gammaproteobacteria</taxon>
        <taxon>Alteromonadales</taxon>
        <taxon>Pseudoalteromonadaceae</taxon>
        <taxon>Pseudoalteromonas</taxon>
    </lineage>
</organism>
<dbReference type="Pfam" id="PF07676">
    <property type="entry name" value="PD40"/>
    <property type="match status" value="3"/>
</dbReference>
<proteinExistence type="inferred from homology"/>
<evidence type="ECO:0000256" key="2">
    <source>
        <dbReference type="ARBA" id="ARBA00023125"/>
    </source>
</evidence>
<dbReference type="PATRIC" id="fig|1365248.3.peg.456"/>
<gene>
    <name evidence="6" type="ORF">N473_08845</name>
</gene>
<evidence type="ECO:0000256" key="4">
    <source>
        <dbReference type="SAM" id="Phobius"/>
    </source>
</evidence>
<dbReference type="InterPro" id="IPR036388">
    <property type="entry name" value="WH-like_DNA-bd_sf"/>
</dbReference>
<comment type="caution">
    <text evidence="6">The sequence shown here is derived from an EMBL/GenBank/DDBJ whole genome shotgun (WGS) entry which is preliminary data.</text>
</comment>
<dbReference type="SUPFAM" id="SSF82171">
    <property type="entry name" value="DPP6 N-terminal domain-like"/>
    <property type="match status" value="1"/>
</dbReference>
<dbReference type="AlphaFoldDB" id="A0A161YV27"/>
<dbReference type="PROSITE" id="PS51755">
    <property type="entry name" value="OMPR_PHOB"/>
    <property type="match status" value="1"/>
</dbReference>
<dbReference type="Proteomes" id="UP000076486">
    <property type="component" value="Unassembled WGS sequence"/>
</dbReference>
<feature type="DNA-binding region" description="OmpR/PhoB-type" evidence="3">
    <location>
        <begin position="4"/>
        <end position="102"/>
    </location>
</feature>
<dbReference type="InterPro" id="IPR001867">
    <property type="entry name" value="OmpR/PhoB-type_DNA-bd"/>
</dbReference>
<dbReference type="PANTHER" id="PTHR36842:SF1">
    <property type="entry name" value="PROTEIN TOLB"/>
    <property type="match status" value="1"/>
</dbReference>
<dbReference type="EMBL" id="AUYC01000012">
    <property type="protein sequence ID" value="KZN66488.1"/>
    <property type="molecule type" value="Genomic_DNA"/>
</dbReference>